<evidence type="ECO:0000313" key="1">
    <source>
        <dbReference type="EMBL" id="CAL5219465.1"/>
    </source>
</evidence>
<accession>A0ABP1FLG8</accession>
<proteinExistence type="predicted"/>
<dbReference type="Proteomes" id="UP001497392">
    <property type="component" value="Unassembled WGS sequence"/>
</dbReference>
<organism evidence="1 2">
    <name type="scientific">Coccomyxa viridis</name>
    <dbReference type="NCBI Taxonomy" id="1274662"/>
    <lineage>
        <taxon>Eukaryota</taxon>
        <taxon>Viridiplantae</taxon>
        <taxon>Chlorophyta</taxon>
        <taxon>core chlorophytes</taxon>
        <taxon>Trebouxiophyceae</taxon>
        <taxon>Trebouxiophyceae incertae sedis</taxon>
        <taxon>Coccomyxaceae</taxon>
        <taxon>Coccomyxa</taxon>
    </lineage>
</organism>
<name>A0ABP1FLG8_9CHLO</name>
<protein>
    <submittedName>
        <fullName evidence="1">G1300 protein</fullName>
    </submittedName>
</protein>
<comment type="caution">
    <text evidence="1">The sequence shown here is derived from an EMBL/GenBank/DDBJ whole genome shotgun (WGS) entry which is preliminary data.</text>
</comment>
<keyword evidence="2" id="KW-1185">Reference proteome</keyword>
<sequence length="118" mass="12570">MWRVAGAGGSGCSEGLQTGDALFAAVSTLEGGPHTLSSYLETLFKAMLYTLSGGVLHGQGTEEEGVRFGAMDATMFERNVLKSIDEGCWPALQRLRAVFFGNGEYHTGVSCQDFLNAL</sequence>
<gene>
    <name evidence="1" type="primary">g1300</name>
    <name evidence="1" type="ORF">VP750_LOCUS1124</name>
</gene>
<reference evidence="1 2" key="1">
    <citation type="submission" date="2024-06" db="EMBL/GenBank/DDBJ databases">
        <authorList>
            <person name="Kraege A."/>
            <person name="Thomma B."/>
        </authorList>
    </citation>
    <scope>NUCLEOTIDE SEQUENCE [LARGE SCALE GENOMIC DNA]</scope>
</reference>
<evidence type="ECO:0000313" key="2">
    <source>
        <dbReference type="Proteomes" id="UP001497392"/>
    </source>
</evidence>
<dbReference type="EMBL" id="CAXHTA020000002">
    <property type="protein sequence ID" value="CAL5219465.1"/>
    <property type="molecule type" value="Genomic_DNA"/>
</dbReference>